<dbReference type="GO" id="GO:0006097">
    <property type="term" value="P:glyoxylate cycle"/>
    <property type="evidence" value="ECO:0007669"/>
    <property type="project" value="UniProtKB-KW"/>
</dbReference>
<comment type="caution">
    <text evidence="14">The sequence shown here is derived from an EMBL/GenBank/DDBJ whole genome shotgun (WGS) entry which is preliminary data.</text>
</comment>
<feature type="binding site" evidence="11">
    <location>
        <position position="142"/>
    </location>
    <ligand>
        <name>D-threo-isocitrate</name>
        <dbReference type="ChEBI" id="CHEBI:15562"/>
    </ligand>
</feature>
<dbReference type="EC" id="1.1.1.42" evidence="9"/>
<reference evidence="14" key="3">
    <citation type="submission" date="2018-04" db="EMBL/GenBank/DDBJ databases">
        <authorList>
            <person name="Sheh A."/>
            <person name="Shen Z."/>
            <person name="Mannion A.J."/>
            <person name="Fox J.G."/>
        </authorList>
    </citation>
    <scope>NUCLEOTIDE SEQUENCE</scope>
    <source>
        <strain evidence="14">MIT 97-6194</strain>
    </source>
</reference>
<keyword evidence="6 9" id="KW-0560">Oxidoreductase</keyword>
<evidence type="ECO:0000256" key="7">
    <source>
        <dbReference type="ARBA" id="ARBA00023554"/>
    </source>
</evidence>
<evidence type="ECO:0000256" key="8">
    <source>
        <dbReference type="ARBA" id="ARBA00046318"/>
    </source>
</evidence>
<gene>
    <name evidence="13" type="ORF">DCO61_06465</name>
    <name evidence="14" type="ORF">LS64_001160</name>
</gene>
<keyword evidence="4 12" id="KW-0460">Magnesium</keyword>
<comment type="similarity">
    <text evidence="8 9">Belongs to the monomeric-type IDH family.</text>
</comment>
<keyword evidence="2 9" id="KW-0816">Tricarboxylic acid cycle</keyword>
<evidence type="ECO:0000256" key="10">
    <source>
        <dbReference type="PIRSR" id="PIRSR009407-1"/>
    </source>
</evidence>
<dbReference type="Proteomes" id="UP000477070">
    <property type="component" value="Unassembled WGS sequence"/>
</dbReference>
<keyword evidence="5 9" id="KW-0521">NADP</keyword>
<accession>A0A347VTN5</accession>
<dbReference type="GO" id="GO:0004450">
    <property type="term" value="F:isocitrate dehydrogenase (NADP+) activity"/>
    <property type="evidence" value="ECO:0007669"/>
    <property type="project" value="UniProtKB-EC"/>
</dbReference>
<dbReference type="EMBL" id="QBIU01000001">
    <property type="protein sequence ID" value="MWV69653.1"/>
    <property type="molecule type" value="Genomic_DNA"/>
</dbReference>
<evidence type="ECO:0000313" key="14">
    <source>
        <dbReference type="EMBL" id="TLD95507.1"/>
    </source>
</evidence>
<dbReference type="SUPFAM" id="SSF53659">
    <property type="entry name" value="Isocitrate/Isopropylmalate dehydrogenase-like"/>
    <property type="match status" value="1"/>
</dbReference>
<dbReference type="NCBIfam" id="TIGR00178">
    <property type="entry name" value="monomer_idh"/>
    <property type="match status" value="1"/>
</dbReference>
<evidence type="ECO:0000313" key="13">
    <source>
        <dbReference type="EMBL" id="MWV69653.1"/>
    </source>
</evidence>
<feature type="site" description="Critical for catalysis" evidence="10">
    <location>
        <position position="416"/>
    </location>
</feature>
<dbReference type="GO" id="GO:0046872">
    <property type="term" value="F:metal ion binding"/>
    <property type="evidence" value="ECO:0007669"/>
    <property type="project" value="UniProtKB-KW"/>
</dbReference>
<evidence type="ECO:0000256" key="6">
    <source>
        <dbReference type="ARBA" id="ARBA00023002"/>
    </source>
</evidence>
<reference evidence="14 15" key="1">
    <citation type="journal article" date="2014" name="Genome Announc.">
        <title>Draft genome sequences of eight enterohepatic helicobacter species isolated from both laboratory and wild rodents.</title>
        <authorList>
            <person name="Sheh A."/>
            <person name="Shen Z."/>
            <person name="Fox J.G."/>
        </authorList>
    </citation>
    <scope>NUCLEOTIDE SEQUENCE [LARGE SCALE GENOMIC DNA]</scope>
    <source>
        <strain evidence="14 15">MIT 97-6194</strain>
    </source>
</reference>
<evidence type="ECO:0000256" key="1">
    <source>
        <dbReference type="ARBA" id="ARBA00022435"/>
    </source>
</evidence>
<keyword evidence="15" id="KW-1185">Reference proteome</keyword>
<organism evidence="14 15">
    <name type="scientific">Helicobacter saguini</name>
    <dbReference type="NCBI Taxonomy" id="1548018"/>
    <lineage>
        <taxon>Bacteria</taxon>
        <taxon>Pseudomonadati</taxon>
        <taxon>Campylobacterota</taxon>
        <taxon>Epsilonproteobacteria</taxon>
        <taxon>Campylobacterales</taxon>
        <taxon>Helicobacteraceae</taxon>
        <taxon>Helicobacter</taxon>
    </lineage>
</organism>
<dbReference type="AlphaFoldDB" id="A0A347VTN5"/>
<feature type="binding site" evidence="12">
    <location>
        <position position="547"/>
    </location>
    <ligand>
        <name>Mg(2+)</name>
        <dbReference type="ChEBI" id="CHEBI:18420"/>
    </ligand>
</feature>
<evidence type="ECO:0000256" key="2">
    <source>
        <dbReference type="ARBA" id="ARBA00022532"/>
    </source>
</evidence>
<feature type="binding site" evidence="12">
    <location>
        <position position="346"/>
    </location>
    <ligand>
        <name>Mg(2+)</name>
        <dbReference type="ChEBI" id="CHEBI:18420"/>
    </ligand>
</feature>
<dbReference type="Pfam" id="PF03971">
    <property type="entry name" value="IDH"/>
    <property type="match status" value="1"/>
</dbReference>
<keyword evidence="1 9" id="KW-0329">Glyoxylate bypass</keyword>
<evidence type="ECO:0000313" key="16">
    <source>
        <dbReference type="Proteomes" id="UP000477070"/>
    </source>
</evidence>
<feature type="binding site" evidence="11">
    <location>
        <position position="546"/>
    </location>
    <ligand>
        <name>D-threo-isocitrate</name>
        <dbReference type="ChEBI" id="CHEBI:15562"/>
    </ligand>
</feature>
<proteinExistence type="inferred from homology"/>
<dbReference type="OrthoDB" id="9807643at2"/>
<dbReference type="EMBL" id="JRMP02000002">
    <property type="protein sequence ID" value="TLD95507.1"/>
    <property type="molecule type" value="Genomic_DNA"/>
</dbReference>
<reference evidence="14 15" key="2">
    <citation type="journal article" date="2016" name="Infect. Immun.">
        <title>Helicobacter saguini, a Novel Helicobacter Isolated from Cotton-Top Tamarins with Ulcerative Colitis, Has Proinflammatory Properties and Induces Typhlocolitis and Dysplasia in Gnotobiotic IL-10-/- Mice.</title>
        <authorList>
            <person name="Shen Z."/>
            <person name="Mannion A."/>
            <person name="Whary M.T."/>
            <person name="Muthupalani S."/>
            <person name="Sheh A."/>
            <person name="Feng Y."/>
            <person name="Gong G."/>
            <person name="Vandamme P."/>
            <person name="Holcombe H.R."/>
            <person name="Paster B.J."/>
            <person name="Fox J.G."/>
        </authorList>
    </citation>
    <scope>NUCLEOTIDE SEQUENCE [LARGE SCALE GENOMIC DNA]</scope>
    <source>
        <strain evidence="14 15">MIT 97-6194</strain>
    </source>
</reference>
<evidence type="ECO:0000256" key="3">
    <source>
        <dbReference type="ARBA" id="ARBA00022723"/>
    </source>
</evidence>
<keyword evidence="3 12" id="KW-0479">Metal-binding</keyword>
<name>A0A347VTN5_9HELI</name>
<evidence type="ECO:0000256" key="4">
    <source>
        <dbReference type="ARBA" id="ARBA00022842"/>
    </source>
</evidence>
<dbReference type="PANTHER" id="PTHR36999:SF1">
    <property type="entry name" value="ISOCITRATE DEHYDROGENASE (NADP(+))"/>
    <property type="match status" value="1"/>
</dbReference>
<feature type="site" description="Critical for catalysis" evidence="10">
    <location>
        <position position="253"/>
    </location>
</feature>
<dbReference type="GO" id="GO:0006099">
    <property type="term" value="P:tricarboxylic acid cycle"/>
    <property type="evidence" value="ECO:0007669"/>
    <property type="project" value="UniProtKB-KW"/>
</dbReference>
<dbReference type="RefSeq" id="WP_034573377.1">
    <property type="nucleotide sequence ID" value="NZ_JRMP02000002.1"/>
</dbReference>
<evidence type="ECO:0000256" key="11">
    <source>
        <dbReference type="PIRSR" id="PIRSR009407-2"/>
    </source>
</evidence>
<dbReference type="PANTHER" id="PTHR36999">
    <property type="entry name" value="ISOCITRATE DEHYDROGENASE [NADP]"/>
    <property type="match status" value="1"/>
</dbReference>
<evidence type="ECO:0000313" key="15">
    <source>
        <dbReference type="Proteomes" id="UP000029714"/>
    </source>
</evidence>
<dbReference type="InterPro" id="IPR004436">
    <property type="entry name" value="Isocitrate_DH_NADP_mono"/>
</dbReference>
<dbReference type="STRING" id="1548018.LS64_12165"/>
<sequence>MKITYTLTDESPALATYSFLPIAKAFLNHAKINVETSDISLSSRILAQFGDRLKPEQKVPDALSELGALVLQADANLIKTPNISASIPQLKAAIKELQDKGYAVPNFPDEAASEEQKAIKEKYQKVLGSAVNPVLRAGNSDRRSTKAVKSYAQKNPYKVSEFSPDSKTRVSFMGSGDFFDNEKAVLIKENTTAKIVFVPSDSKDEIVLKNNLKLESGEILDATFMDCGKLFRFYEEQIEACRKNDILFSLHLKATMMKVSDPVIFGHAVKAYFKPLFDEFKDELEKLKVNANNGVSELLTKIENSPLKDKIVKKYHEIIEKSAPLSMVDSNKGVTNLHVPSDVIVDASMPAMLKNGARLWDKNGKEKDTNAVIPDKTYATIYEAVLEDLRKNGTLHPAKLGSVSNVGLMARKAQEYGSHDKTFIAQSDGEFRIIDSNGAVLLAHQVKKGDIYRANEAKKEAVDNWIDLGVERAKITGDEAIFWLDSNRPSNKIMIDNVEKRLDSKGLDSALRGRLKIMSPKEACLESLKQIRAGKNVISITGNVLRDYLTDLFPILELGTSAKMLSVVPMLNGGAMFETGAGGSAPKQVEQLVNENHLRWDSLGEFLALQASLEFYALKVDSKKAQVLADALDVAIGQWLDNNKAPSRKVGEDDNRTSHFYLAMYFARALAAQGADSEIAAFFKPIADDLEKNQDSIRSEFNNAQGHKVDLGGYYKFDDAKTEAIMRPSKSFNDIIAKIAKV</sequence>
<evidence type="ECO:0000256" key="12">
    <source>
        <dbReference type="PIRSR" id="PIRSR009407-3"/>
    </source>
</evidence>
<feature type="binding site" evidence="11">
    <location>
        <begin position="129"/>
        <end position="136"/>
    </location>
    <ligand>
        <name>substrate</name>
    </ligand>
</feature>
<protein>
    <recommendedName>
        <fullName evidence="9">Isocitrate dehydrogenase [NADP]</fullName>
        <ecNumber evidence="9">1.1.1.42</ecNumber>
    </recommendedName>
    <alternativeName>
        <fullName evidence="9">Oxalosuccinate decarboxylase</fullName>
    </alternativeName>
</protein>
<feature type="binding site" evidence="12">
    <location>
        <position position="551"/>
    </location>
    <ligand>
        <name>Mg(2+)</name>
        <dbReference type="ChEBI" id="CHEBI:18420"/>
    </ligand>
</feature>
<dbReference type="Proteomes" id="UP000029714">
    <property type="component" value="Unassembled WGS sequence"/>
</dbReference>
<evidence type="ECO:0000256" key="5">
    <source>
        <dbReference type="ARBA" id="ARBA00022857"/>
    </source>
</evidence>
<evidence type="ECO:0000256" key="9">
    <source>
        <dbReference type="PIRNR" id="PIRNR009407"/>
    </source>
</evidence>
<comment type="catalytic activity">
    <reaction evidence="7 9">
        <text>D-threo-isocitrate + NADP(+) = 2-oxoglutarate + CO2 + NADPH</text>
        <dbReference type="Rhea" id="RHEA:19629"/>
        <dbReference type="ChEBI" id="CHEBI:15562"/>
        <dbReference type="ChEBI" id="CHEBI:16526"/>
        <dbReference type="ChEBI" id="CHEBI:16810"/>
        <dbReference type="ChEBI" id="CHEBI:57783"/>
        <dbReference type="ChEBI" id="CHEBI:58349"/>
        <dbReference type="EC" id="1.1.1.42"/>
    </reaction>
</comment>
<dbReference type="PIRSF" id="PIRSF009407">
    <property type="entry name" value="IDH_monmr"/>
    <property type="match status" value="1"/>
</dbReference>
<comment type="cofactor">
    <cofactor evidence="12">
        <name>Mg(2+)</name>
        <dbReference type="ChEBI" id="CHEBI:18420"/>
    </cofactor>
    <cofactor evidence="12">
        <name>Mn(2+)</name>
        <dbReference type="ChEBI" id="CHEBI:29035"/>
    </cofactor>
    <text evidence="12">Binds 1 Mg(2+) or Mn(2+) ion per subunit.</text>
</comment>
<reference evidence="13 16" key="4">
    <citation type="submission" date="2019-12" db="EMBL/GenBank/DDBJ databases">
        <title>Multi-Generational Helicobacter saguini Isolates.</title>
        <authorList>
            <person name="Mannion A."/>
            <person name="Shen Z."/>
            <person name="Fox J.G."/>
        </authorList>
    </citation>
    <scope>NUCLEOTIDE SEQUENCE [LARGE SCALE GENOMIC DNA]</scope>
    <source>
        <strain evidence="13">16-048</strain>
        <strain evidence="16">16-048 (F4)</strain>
    </source>
</reference>